<evidence type="ECO:0000256" key="8">
    <source>
        <dbReference type="ARBA" id="ARBA00022729"/>
    </source>
</evidence>
<evidence type="ECO:0000256" key="17">
    <source>
        <dbReference type="ARBA" id="ARBA00042507"/>
    </source>
</evidence>
<comment type="subcellular location">
    <subcellularLocation>
        <location evidence="3">Endoplasmic reticulum</location>
    </subcellularLocation>
    <subcellularLocation>
        <location evidence="4">Secreted</location>
    </subcellularLocation>
</comment>
<comment type="catalytic activity">
    <reaction evidence="24">
        <text>ADP + H2O = AMP + phosphate + H(+)</text>
        <dbReference type="Rhea" id="RHEA:61436"/>
        <dbReference type="ChEBI" id="CHEBI:15377"/>
        <dbReference type="ChEBI" id="CHEBI:15378"/>
        <dbReference type="ChEBI" id="CHEBI:43474"/>
        <dbReference type="ChEBI" id="CHEBI:456215"/>
        <dbReference type="ChEBI" id="CHEBI:456216"/>
        <dbReference type="EC" id="3.6.1.6"/>
    </reaction>
    <physiologicalReaction direction="left-to-right" evidence="24">
        <dbReference type="Rhea" id="RHEA:61437"/>
    </physiologicalReaction>
</comment>
<evidence type="ECO:0000256" key="10">
    <source>
        <dbReference type="ARBA" id="ARBA00022824"/>
    </source>
</evidence>
<sequence length="380" mass="42281">MATAWGAAFLMLVTSCVCSTVFHRDQQTWFEGVFLSSMCPINVSASTLYGIMFDAGSTGTRIHVYTFVQKIPGQLPILEGEIFDSVKPGLSAFVDQPKQVREIFKKSPFLVPNDSVSIMDGSYEGILAWVTVNFLTGQLHGQSRETVGTLDLGGASTQITFLPQFKKTLEQTPRGYLTSFEMFNSTYKLYTHSYLGFGLKAARLATLGALETEGIDGHTFRSACLPRWLEAEWIFGGVKYHYGGNKEGEMGFEPCYTEVLRVVQGKLHQPDEVQRSSFYAFSYYYDRAVDTDMIDYETGGVLKVEDFERKAREVCDNLENFASGSPFLCMDLSYITALLKDGFGFADSTVLQLSKKVNNIETGWALGATFHLLQSLGISH</sequence>
<evidence type="ECO:0000256" key="6">
    <source>
        <dbReference type="ARBA" id="ARBA00009283"/>
    </source>
</evidence>
<evidence type="ECO:0000256" key="22">
    <source>
        <dbReference type="ARBA" id="ARBA00048075"/>
    </source>
</evidence>
<keyword evidence="14" id="KW-0325">Glycoprotein</keyword>
<comment type="catalytic activity">
    <reaction evidence="22">
        <text>UDP + H2O = UMP + phosphate + H(+)</text>
        <dbReference type="Rhea" id="RHEA:64876"/>
        <dbReference type="ChEBI" id="CHEBI:15377"/>
        <dbReference type="ChEBI" id="CHEBI:15378"/>
        <dbReference type="ChEBI" id="CHEBI:43474"/>
        <dbReference type="ChEBI" id="CHEBI:57865"/>
        <dbReference type="ChEBI" id="CHEBI:58223"/>
        <dbReference type="EC" id="3.6.1.6"/>
    </reaction>
    <physiologicalReaction direction="left-to-right" evidence="22">
        <dbReference type="Rhea" id="RHEA:64877"/>
    </physiologicalReaction>
</comment>
<evidence type="ECO:0000256" key="26">
    <source>
        <dbReference type="PIRSR" id="PIRSR600407-1"/>
    </source>
</evidence>
<evidence type="ECO:0000256" key="27">
    <source>
        <dbReference type="PIRSR" id="PIRSR600407-2"/>
    </source>
</evidence>
<dbReference type="GO" id="GO:0005783">
    <property type="term" value="C:endoplasmic reticulum"/>
    <property type="evidence" value="ECO:0007669"/>
    <property type="project" value="UniProtKB-SubCell"/>
</dbReference>
<dbReference type="Gene3D" id="3.30.420.150">
    <property type="entry name" value="Exopolyphosphatase. Domain 2"/>
    <property type="match status" value="1"/>
</dbReference>
<comment type="catalytic activity">
    <reaction evidence="25">
        <text>IDP + H2O = IMP + phosphate + H(+)</text>
        <dbReference type="Rhea" id="RHEA:35207"/>
        <dbReference type="ChEBI" id="CHEBI:15377"/>
        <dbReference type="ChEBI" id="CHEBI:15378"/>
        <dbReference type="ChEBI" id="CHEBI:43474"/>
        <dbReference type="ChEBI" id="CHEBI:58053"/>
        <dbReference type="ChEBI" id="CHEBI:58280"/>
        <dbReference type="EC" id="3.6.1.6"/>
    </reaction>
    <physiologicalReaction direction="left-to-right" evidence="25">
        <dbReference type="Rhea" id="RHEA:35208"/>
    </physiologicalReaction>
</comment>
<evidence type="ECO:0000256" key="25">
    <source>
        <dbReference type="ARBA" id="ARBA00049328"/>
    </source>
</evidence>
<dbReference type="PANTHER" id="PTHR11782">
    <property type="entry name" value="ADENOSINE/GUANOSINE DIPHOSPHATASE"/>
    <property type="match status" value="1"/>
</dbReference>
<evidence type="ECO:0000256" key="15">
    <source>
        <dbReference type="ARBA" id="ARBA00038863"/>
    </source>
</evidence>
<keyword evidence="11" id="KW-0106">Calcium</keyword>
<organism evidence="30 31">
    <name type="scientific">Acinonyx jubatus</name>
    <name type="common">Cheetah</name>
    <dbReference type="NCBI Taxonomy" id="32536"/>
    <lineage>
        <taxon>Eukaryota</taxon>
        <taxon>Metazoa</taxon>
        <taxon>Chordata</taxon>
        <taxon>Craniata</taxon>
        <taxon>Vertebrata</taxon>
        <taxon>Euteleostomi</taxon>
        <taxon>Mammalia</taxon>
        <taxon>Eutheria</taxon>
        <taxon>Laurasiatheria</taxon>
        <taxon>Carnivora</taxon>
        <taxon>Feliformia</taxon>
        <taxon>Felidae</taxon>
        <taxon>Felinae</taxon>
        <taxon>Acinonyx</taxon>
    </lineage>
</organism>
<keyword evidence="27" id="KW-0067">ATP-binding</keyword>
<evidence type="ECO:0000256" key="19">
    <source>
        <dbReference type="ARBA" id="ARBA00046723"/>
    </source>
</evidence>
<evidence type="ECO:0000313" key="30">
    <source>
        <dbReference type="Proteomes" id="UP001652583"/>
    </source>
</evidence>
<keyword evidence="7" id="KW-0964">Secreted</keyword>
<dbReference type="PANTHER" id="PTHR11782:SF35">
    <property type="entry name" value="NUCLEOSIDE DIPHOSPHATE PHOSPHATASE ENTPD5"/>
    <property type="match status" value="1"/>
</dbReference>
<dbReference type="AlphaFoldDB" id="A0A6J1ZXT2"/>
<dbReference type="GO" id="GO:0005576">
    <property type="term" value="C:extracellular region"/>
    <property type="evidence" value="ECO:0007669"/>
    <property type="project" value="UniProtKB-SubCell"/>
</dbReference>
<dbReference type="GO" id="GO:0005524">
    <property type="term" value="F:ATP binding"/>
    <property type="evidence" value="ECO:0007669"/>
    <property type="project" value="UniProtKB-KW"/>
</dbReference>
<feature type="signal peptide" evidence="29">
    <location>
        <begin position="1"/>
        <end position="18"/>
    </location>
</feature>
<comment type="catalytic activity">
    <reaction evidence="23">
        <text>GDP + H2O = GMP + phosphate + H(+)</text>
        <dbReference type="Rhea" id="RHEA:22156"/>
        <dbReference type="ChEBI" id="CHEBI:15377"/>
        <dbReference type="ChEBI" id="CHEBI:15378"/>
        <dbReference type="ChEBI" id="CHEBI:43474"/>
        <dbReference type="ChEBI" id="CHEBI:58115"/>
        <dbReference type="ChEBI" id="CHEBI:58189"/>
        <dbReference type="EC" id="3.6.1.6"/>
    </reaction>
    <physiologicalReaction direction="left-to-right" evidence="23">
        <dbReference type="Rhea" id="RHEA:22157"/>
    </physiologicalReaction>
</comment>
<reference evidence="31" key="1">
    <citation type="submission" date="2025-08" db="UniProtKB">
        <authorList>
            <consortium name="RefSeq"/>
        </authorList>
    </citation>
    <scope>IDENTIFICATION</scope>
    <source>
        <tissue evidence="31">Blood</tissue>
    </source>
</reference>
<comment type="cofactor">
    <cofactor evidence="1">
        <name>Ca(2+)</name>
        <dbReference type="ChEBI" id="CHEBI:29108"/>
    </cofactor>
</comment>
<comment type="subunit">
    <text evidence="19">Monomer; active form. Homodimer; disulfide-linked. Homodimers are enzymatically inactive.</text>
</comment>
<keyword evidence="13" id="KW-1015">Disulfide bond</keyword>
<keyword evidence="12" id="KW-0460">Magnesium</keyword>
<comment type="similarity">
    <text evidence="6 28">Belongs to the GDA1/CD39 NTPase family.</text>
</comment>
<keyword evidence="8 29" id="KW-0732">Signal</keyword>
<keyword evidence="27" id="KW-0547">Nucleotide-binding</keyword>
<evidence type="ECO:0000256" key="18">
    <source>
        <dbReference type="ARBA" id="ARBA00045733"/>
    </source>
</evidence>
<comment type="catalytic activity">
    <reaction evidence="21">
        <text>a ribonucleoside 5'-diphosphate + H2O = a ribonucleoside 5'-phosphate + phosphate + H(+)</text>
        <dbReference type="Rhea" id="RHEA:36799"/>
        <dbReference type="ChEBI" id="CHEBI:15377"/>
        <dbReference type="ChEBI" id="CHEBI:15378"/>
        <dbReference type="ChEBI" id="CHEBI:43474"/>
        <dbReference type="ChEBI" id="CHEBI:57930"/>
        <dbReference type="ChEBI" id="CHEBI:58043"/>
        <dbReference type="EC" id="3.6.1.6"/>
    </reaction>
    <physiologicalReaction direction="left-to-right" evidence="21">
        <dbReference type="Rhea" id="RHEA:36800"/>
    </physiologicalReaction>
</comment>
<dbReference type="CTD" id="957"/>
<accession>A0A6J1ZXT2</accession>
<keyword evidence="30" id="KW-1185">Reference proteome</keyword>
<evidence type="ECO:0000256" key="28">
    <source>
        <dbReference type="RuleBase" id="RU003833"/>
    </source>
</evidence>
<dbReference type="EC" id="3.6.1.6" evidence="15"/>
<evidence type="ECO:0000256" key="7">
    <source>
        <dbReference type="ARBA" id="ARBA00022525"/>
    </source>
</evidence>
<evidence type="ECO:0000256" key="20">
    <source>
        <dbReference type="ARBA" id="ARBA00047813"/>
    </source>
</evidence>
<proteinExistence type="inferred from homology"/>
<dbReference type="Proteomes" id="UP001652583">
    <property type="component" value="Chromosome B3"/>
</dbReference>
<evidence type="ECO:0000256" key="11">
    <source>
        <dbReference type="ARBA" id="ARBA00022837"/>
    </source>
</evidence>
<feature type="active site" description="Proton acceptor" evidence="26">
    <location>
        <position position="124"/>
    </location>
</feature>
<evidence type="ECO:0000256" key="13">
    <source>
        <dbReference type="ARBA" id="ARBA00023157"/>
    </source>
</evidence>
<name>A0A6J1ZXT2_ACIJB</name>
<comment type="function">
    <text evidence="18">Hydrolyzes nucleoside diphosphates with a preference for GDP, IDP and UDP compared to ADP and CDP. In the lumen of the endoplasmic reticulum, hydrolyzes UDP that acts as an end-product feedback inhibitor of the UDP-Glc:glycoprotein glucosyltransferases. UMP can be transported back by an UDP-sugar antiporter to the cytosol where it is consumed to regenerate UDP-glucose. Therefore, it positively regulates protein reglucosylation by clearing UDP from the ER lumen and by promoting the regeneration of UDP-glucose. Protein reglucosylation is essential to proper glycoprotein folding and quality control in the ER.</text>
</comment>
<keyword evidence="9 28" id="KW-0378">Hydrolase</keyword>
<gene>
    <name evidence="31" type="primary">ENTPD5</name>
</gene>
<feature type="binding site" evidence="27">
    <location>
        <begin position="154"/>
        <end position="158"/>
    </location>
    <ligand>
        <name>ATP</name>
        <dbReference type="ChEBI" id="CHEBI:30616"/>
    </ligand>
</feature>
<comment type="cofactor">
    <cofactor evidence="2">
        <name>Mg(2+)</name>
        <dbReference type="ChEBI" id="CHEBI:18420"/>
    </cofactor>
</comment>
<evidence type="ECO:0000256" key="23">
    <source>
        <dbReference type="ARBA" id="ARBA00048756"/>
    </source>
</evidence>
<evidence type="ECO:0000256" key="4">
    <source>
        <dbReference type="ARBA" id="ARBA00004613"/>
    </source>
</evidence>
<evidence type="ECO:0000256" key="21">
    <source>
        <dbReference type="ARBA" id="ARBA00048053"/>
    </source>
</evidence>
<evidence type="ECO:0000256" key="16">
    <source>
        <dbReference type="ARBA" id="ARBA00042111"/>
    </source>
</evidence>
<evidence type="ECO:0000256" key="29">
    <source>
        <dbReference type="SAM" id="SignalP"/>
    </source>
</evidence>
<evidence type="ECO:0000256" key="5">
    <source>
        <dbReference type="ARBA" id="ARBA00004922"/>
    </source>
</evidence>
<dbReference type="InterPro" id="IPR000407">
    <property type="entry name" value="GDA1_CD39_NTPase"/>
</dbReference>
<evidence type="ECO:0000256" key="9">
    <source>
        <dbReference type="ARBA" id="ARBA00022801"/>
    </source>
</evidence>
<dbReference type="RefSeq" id="XP_026921948.1">
    <property type="nucleotide sequence ID" value="XM_027066147.2"/>
</dbReference>
<dbReference type="GeneID" id="106974434"/>
<dbReference type="PROSITE" id="PS01238">
    <property type="entry name" value="GDA1_CD39_NTPASE"/>
    <property type="match status" value="1"/>
</dbReference>
<protein>
    <recommendedName>
        <fullName evidence="15">nucleoside diphosphate phosphatase</fullName>
        <ecNumber evidence="15">3.6.1.6</ecNumber>
    </recommendedName>
    <alternativeName>
        <fullName evidence="16">Guanosine-diphosphatase ENTPD5</fullName>
    </alternativeName>
    <alternativeName>
        <fullName evidence="17">Uridine-diphosphatase ENTPD5</fullName>
    </alternativeName>
</protein>
<keyword evidence="10" id="KW-0256">Endoplasmic reticulum</keyword>
<evidence type="ECO:0000256" key="1">
    <source>
        <dbReference type="ARBA" id="ARBA00001913"/>
    </source>
</evidence>
<comment type="catalytic activity">
    <reaction evidence="20">
        <text>CDP + H2O = CMP + phosphate + H(+)</text>
        <dbReference type="Rhea" id="RHEA:64880"/>
        <dbReference type="ChEBI" id="CHEBI:15377"/>
        <dbReference type="ChEBI" id="CHEBI:15378"/>
        <dbReference type="ChEBI" id="CHEBI:43474"/>
        <dbReference type="ChEBI" id="CHEBI:58069"/>
        <dbReference type="ChEBI" id="CHEBI:60377"/>
        <dbReference type="EC" id="3.6.1.6"/>
    </reaction>
    <physiologicalReaction direction="left-to-right" evidence="20">
        <dbReference type="Rhea" id="RHEA:64881"/>
    </physiologicalReaction>
</comment>
<evidence type="ECO:0000256" key="3">
    <source>
        <dbReference type="ARBA" id="ARBA00004240"/>
    </source>
</evidence>
<dbReference type="Pfam" id="PF01150">
    <property type="entry name" value="GDA1_CD39"/>
    <property type="match status" value="2"/>
</dbReference>
<feature type="chain" id="PRO_5027025941" description="nucleoside diphosphate phosphatase" evidence="29">
    <location>
        <begin position="19"/>
        <end position="380"/>
    </location>
</feature>
<evidence type="ECO:0000256" key="24">
    <source>
        <dbReference type="ARBA" id="ARBA00049217"/>
    </source>
</evidence>
<dbReference type="FunFam" id="3.30.420.150:FF:000004">
    <property type="entry name" value="Ectonucleoside triphosphate diphosphohydrolase 5"/>
    <property type="match status" value="1"/>
</dbReference>
<comment type="pathway">
    <text evidence="5">Protein modification; protein glycosylation.</text>
</comment>
<evidence type="ECO:0000313" key="31">
    <source>
        <dbReference type="RefSeq" id="XP_026921948.1"/>
    </source>
</evidence>
<evidence type="ECO:0000256" key="12">
    <source>
        <dbReference type="ARBA" id="ARBA00022842"/>
    </source>
</evidence>
<evidence type="ECO:0000256" key="14">
    <source>
        <dbReference type="ARBA" id="ARBA00023180"/>
    </source>
</evidence>
<dbReference type="GO" id="GO:0017110">
    <property type="term" value="F:nucleoside diphosphate phosphatase activity"/>
    <property type="evidence" value="ECO:0007669"/>
    <property type="project" value="UniProtKB-EC"/>
</dbReference>
<dbReference type="Gene3D" id="3.30.420.40">
    <property type="match status" value="1"/>
</dbReference>
<evidence type="ECO:0000256" key="2">
    <source>
        <dbReference type="ARBA" id="ARBA00001946"/>
    </source>
</evidence>